<dbReference type="RefSeq" id="WP_259624350.1">
    <property type="nucleotide sequence ID" value="NZ_JANYMP010000008.1"/>
</dbReference>
<dbReference type="EMBL" id="JANYMP010000008">
    <property type="protein sequence ID" value="MCS7478841.1"/>
    <property type="molecule type" value="Genomic_DNA"/>
</dbReference>
<keyword evidence="1" id="KW-0378">Hydrolase</keyword>
<protein>
    <submittedName>
        <fullName evidence="1">L-2-amino-thiazoline-4-carboxylic acid hydrolase</fullName>
    </submittedName>
</protein>
<dbReference type="Proteomes" id="UP001141259">
    <property type="component" value="Unassembled WGS sequence"/>
</dbReference>
<sequence length="189" mass="21235">MDDVIISLFRERLSREFPDVLAEVDELLARVSGEESPHFALTATVVAGYQALLARIPRDQALDVVGKAFHEPVRGFVHDGTRAMLDAAADPFTALVDVSKERERDYFGVDFTFVRSADDEQRYHLDVHRCYYVDLLARNGVPELGPVFCEFDAAWIGAVDVERHGFRFDRPTTIARGGATCPFHFTRTG</sequence>
<accession>A0A9X2VLS4</accession>
<evidence type="ECO:0000313" key="1">
    <source>
        <dbReference type="EMBL" id="MCS7478841.1"/>
    </source>
</evidence>
<organism evidence="1 2">
    <name type="scientific">Umezawaea endophytica</name>
    <dbReference type="NCBI Taxonomy" id="1654476"/>
    <lineage>
        <taxon>Bacteria</taxon>
        <taxon>Bacillati</taxon>
        <taxon>Actinomycetota</taxon>
        <taxon>Actinomycetes</taxon>
        <taxon>Pseudonocardiales</taxon>
        <taxon>Pseudonocardiaceae</taxon>
        <taxon>Umezawaea</taxon>
    </lineage>
</organism>
<proteinExistence type="predicted"/>
<comment type="caution">
    <text evidence="1">The sequence shown here is derived from an EMBL/GenBank/DDBJ whole genome shotgun (WGS) entry which is preliminary data.</text>
</comment>
<dbReference type="GO" id="GO:0016787">
    <property type="term" value="F:hydrolase activity"/>
    <property type="evidence" value="ECO:0007669"/>
    <property type="project" value="UniProtKB-KW"/>
</dbReference>
<dbReference type="InterPro" id="IPR026002">
    <property type="entry name" value="ATC_hydrolase-like"/>
</dbReference>
<reference evidence="1" key="1">
    <citation type="submission" date="2022-08" db="EMBL/GenBank/DDBJ databases">
        <authorList>
            <person name="Tistechok S."/>
            <person name="Samborskyy M."/>
            <person name="Roman I."/>
        </authorList>
    </citation>
    <scope>NUCLEOTIDE SEQUENCE</scope>
    <source>
        <strain evidence="1">DSM 103496</strain>
    </source>
</reference>
<dbReference type="Pfam" id="PF14196">
    <property type="entry name" value="ATC_hydrolase"/>
    <property type="match status" value="1"/>
</dbReference>
<keyword evidence="2" id="KW-1185">Reference proteome</keyword>
<evidence type="ECO:0000313" key="2">
    <source>
        <dbReference type="Proteomes" id="UP001141259"/>
    </source>
</evidence>
<name>A0A9X2VLS4_9PSEU</name>
<dbReference type="AlphaFoldDB" id="A0A9X2VLS4"/>
<gene>
    <name evidence="1" type="ORF">NZH93_18435</name>
</gene>